<keyword evidence="3" id="KW-1185">Reference proteome</keyword>
<dbReference type="RefSeq" id="WP_066540989.1">
    <property type="nucleotide sequence ID" value="NZ_CP021422.1"/>
</dbReference>
<proteinExistence type="predicted"/>
<evidence type="ECO:0000313" key="4">
    <source>
        <dbReference type="Proteomes" id="UP000596035"/>
    </source>
</evidence>
<reference evidence="2 4" key="3">
    <citation type="submission" date="2020-11" db="EMBL/GenBank/DDBJ databases">
        <title>Closed and high quality bacterial genomes of the OMM12 community.</title>
        <authorList>
            <person name="Marbouty M."/>
            <person name="Lamy-Besnier Q."/>
            <person name="Debarbieux L."/>
            <person name="Koszul R."/>
        </authorList>
    </citation>
    <scope>NUCLEOTIDE SEQUENCE [LARGE SCALE GENOMIC DNA]</scope>
    <source>
        <strain evidence="2 4">KB18</strain>
    </source>
</reference>
<dbReference type="InterPro" id="IPR010982">
    <property type="entry name" value="Lambda_DNA-bd_dom_sf"/>
</dbReference>
<evidence type="ECO:0000313" key="2">
    <source>
        <dbReference type="EMBL" id="QQR30367.1"/>
    </source>
</evidence>
<dbReference type="Proteomes" id="UP000596035">
    <property type="component" value="Chromosome"/>
</dbReference>
<sequence length="820" mass="92227">MVLNTEALLRDEHINKITAILKSFVFSNPERLHLHVPQEVSVEYAKLKNVTVSGVPPVIWQSGSRIGFDVELSAVIITGPRYDTDGTLIPDCIWECRQTFVVSCSGTLSKDMALDDFRVRTIRIKPEKRYQDDSIWGIIIHTHQDAVKAALSAYISAHPDALRLPSPPWVEKTEGASLRGLDITWAGNAEDKPGMDIGFEIVAAAEISATERSKKGSLQTNVYQQWFTLKCHANLEESLQDFSVGAIFIEAVTRSEDSPMEVILPFVLERQLERDALKVLKEFGFGQCIHTPQVLDPDLLAQRMGLTIQYRHLSKEKRVFGAVFMDDCEAAFYRPNEDAMVQENVRAGTIIVDEQASQTRPIGSINNTIVHECLHWHRHRKAYYLARLIAGRQPISCLVDGGMAGGVTDRLPGIEWQANALAPKIQMPYPAFKKKAKELIRLQRQSAPDMPTIDLLPPVIAVLADLFGVSKLAVKIRLLEVGYPEARGVLEYVDGRYLRPYAFAPGALEKNQTFTISAVELAQLYDESEELRKCLQSGEYTVVESHVCLNDPRYVFGLGGGMPMLTEYARLHVDECCLKFAAVWGGTKDEWKSLNLDVVMCRIDALQVRLRLVEKAISSPTRKGETEKVWSPLKGAYSGAETETKDNIVNIMTKFASKEDNTSGNNKNDIVDDIVEEIVVHIQLISEKLKELHSFKPALDNLRRWRGLTQEKLSEKSDVSLRKLQDCLSPKSKKSIQLDTVVYLCIGLQLPYELSRRLIELAGFALTVSPKHLAYDFVLRSYSSYNIFECKKLIASIEQGLSDKREIEENSKNKSANFER</sequence>
<dbReference type="SUPFAM" id="SSF47413">
    <property type="entry name" value="lambda repressor-like DNA-binding domains"/>
    <property type="match status" value="1"/>
</dbReference>
<evidence type="ECO:0000313" key="1">
    <source>
        <dbReference type="EMBL" id="ASB41092.1"/>
    </source>
</evidence>
<protein>
    <submittedName>
        <fullName evidence="2">ImmA/IrrE family metallo-endopeptidase</fullName>
    </submittedName>
</protein>
<name>A0A1Z2XRK7_9FIRM</name>
<dbReference type="KEGG" id="amur:ADH66_10765"/>
<gene>
    <name evidence="1" type="ORF">ADH66_10765</name>
    <name evidence="2" type="ORF">I5Q82_01065</name>
</gene>
<dbReference type="GO" id="GO:0003677">
    <property type="term" value="F:DNA binding"/>
    <property type="evidence" value="ECO:0007669"/>
    <property type="project" value="InterPro"/>
</dbReference>
<reference evidence="3" key="2">
    <citation type="submission" date="2017-05" db="EMBL/GenBank/DDBJ databases">
        <title>Improved OligoMM genomes.</title>
        <authorList>
            <person name="Garzetti D."/>
        </authorList>
    </citation>
    <scope>NUCLEOTIDE SEQUENCE [LARGE SCALE GENOMIC DNA]</scope>
    <source>
        <strain evidence="3">KB18</strain>
    </source>
</reference>
<dbReference type="AlphaFoldDB" id="A0A1Z2XRK7"/>
<dbReference type="Proteomes" id="UP000196710">
    <property type="component" value="Chromosome"/>
</dbReference>
<dbReference type="EMBL" id="CP021422">
    <property type="protein sequence ID" value="ASB41092.1"/>
    <property type="molecule type" value="Genomic_DNA"/>
</dbReference>
<accession>A0A1Z2XRK7</accession>
<organism evidence="2 4">
    <name type="scientific">Acutalibacter muris</name>
    <dbReference type="NCBI Taxonomy" id="1796620"/>
    <lineage>
        <taxon>Bacteria</taxon>
        <taxon>Bacillati</taxon>
        <taxon>Bacillota</taxon>
        <taxon>Clostridia</taxon>
        <taxon>Eubacteriales</taxon>
        <taxon>Acutalibacteraceae</taxon>
        <taxon>Acutalibacter</taxon>
    </lineage>
</organism>
<dbReference type="EMBL" id="CP065321">
    <property type="protein sequence ID" value="QQR30367.1"/>
    <property type="molecule type" value="Genomic_DNA"/>
</dbReference>
<evidence type="ECO:0000313" key="3">
    <source>
        <dbReference type="Proteomes" id="UP000196710"/>
    </source>
</evidence>
<reference evidence="1" key="1">
    <citation type="journal article" date="2017" name="Genome Announc.">
        <title>High-Quality Whole-Genome Sequences of the Oligo-Mouse-Microbiota Bacterial Community.</title>
        <authorList>
            <person name="Garzetti D."/>
            <person name="Brugiroux S."/>
            <person name="Bunk B."/>
            <person name="Pukall R."/>
            <person name="McCoy K.D."/>
            <person name="Macpherson A.J."/>
            <person name="Stecher B."/>
        </authorList>
    </citation>
    <scope>NUCLEOTIDE SEQUENCE</scope>
    <source>
        <strain evidence="1">KB18</strain>
    </source>
</reference>